<proteinExistence type="predicted"/>
<dbReference type="PANTHER" id="PTHR31189:SF50">
    <property type="entry name" value="RMLC-LIKE JELLY ROLL FOLD PROTEIN-RELATED"/>
    <property type="match status" value="1"/>
</dbReference>
<organism evidence="3 4">
    <name type="scientific">Tagetes erecta</name>
    <name type="common">African marigold</name>
    <dbReference type="NCBI Taxonomy" id="13708"/>
    <lineage>
        <taxon>Eukaryota</taxon>
        <taxon>Viridiplantae</taxon>
        <taxon>Streptophyta</taxon>
        <taxon>Embryophyta</taxon>
        <taxon>Tracheophyta</taxon>
        <taxon>Spermatophyta</taxon>
        <taxon>Magnoliopsida</taxon>
        <taxon>eudicotyledons</taxon>
        <taxon>Gunneridae</taxon>
        <taxon>Pentapetalae</taxon>
        <taxon>asterids</taxon>
        <taxon>campanulids</taxon>
        <taxon>Asterales</taxon>
        <taxon>Asteraceae</taxon>
        <taxon>Asteroideae</taxon>
        <taxon>Heliantheae alliance</taxon>
        <taxon>Tageteae</taxon>
        <taxon>Tagetes</taxon>
    </lineage>
</organism>
<dbReference type="Proteomes" id="UP001229421">
    <property type="component" value="Unassembled WGS sequence"/>
</dbReference>
<comment type="caution">
    <text evidence="3">The sequence shown here is derived from an EMBL/GenBank/DDBJ whole genome shotgun (WGS) entry which is preliminary data.</text>
</comment>
<dbReference type="CDD" id="cd02245">
    <property type="entry name" value="cupin_7S_vicilin-like_C"/>
    <property type="match status" value="1"/>
</dbReference>
<dbReference type="AlphaFoldDB" id="A0AAD8JVL8"/>
<reference evidence="3" key="1">
    <citation type="journal article" date="2023" name="bioRxiv">
        <title>Improved chromosome-level genome assembly for marigold (Tagetes erecta).</title>
        <authorList>
            <person name="Jiang F."/>
            <person name="Yuan L."/>
            <person name="Wang S."/>
            <person name="Wang H."/>
            <person name="Xu D."/>
            <person name="Wang A."/>
            <person name="Fan W."/>
        </authorList>
    </citation>
    <scope>NUCLEOTIDE SEQUENCE</scope>
    <source>
        <strain evidence="3">WSJ</strain>
        <tissue evidence="3">Leaf</tissue>
    </source>
</reference>
<dbReference type="Gene3D" id="2.60.120.10">
    <property type="entry name" value="Jelly Rolls"/>
    <property type="match status" value="2"/>
</dbReference>
<dbReference type="SUPFAM" id="SSF51182">
    <property type="entry name" value="RmlC-like cupins"/>
    <property type="match status" value="1"/>
</dbReference>
<sequence>MRTNVFSICLVFSAYIVFLHLILPHGIATTVLCSGGGATPVIGGGPTVRKDERWRLVWSEFGEISTVKISSGMKTGCYHLHFITMDPHSLFLPAYLYSEMVLFVNSGNGTLSWIEVDKDEHELQQLKLETGDIHTLQPHNIFYLQNNLEADDPQDLQIYAIFFDSQTDLRNQEFGRVYAGVHDLMLRFDNTVLQAALNVSEEVIQELRGGESQPLIVLENDSKTNTSTSEVGSRVLKALLRTQSYDIFDLENKKKKDKKKKKKDKKKKDKKEKEKEEIKTYNIFKADHDVENPHGWSVTANNKQLDHVSHVSDFSVFMVNLTEGSMMGPHWNPTSEEIAIVLRGQGMVQVVCPSVPSETGCKGSRFRVEEGDVFMVPRYHPMAQMSYSNKSFVFMGFTMTSENNSTQYLAGDKSILQTLDKTVLAESFDVRNTTLADAVLSGQKESIFLECKSCAEDEQRLMEEEGVSGGGWQEADIEGEIARGEELEMRRRLRKAEEAAARRRKVTEKGGS</sequence>
<name>A0AAD8JVL8_TARER</name>
<dbReference type="Pfam" id="PF00190">
    <property type="entry name" value="Cupin_1"/>
    <property type="match status" value="1"/>
</dbReference>
<dbReference type="PANTHER" id="PTHR31189">
    <property type="entry name" value="OS03G0336100 PROTEIN-RELATED"/>
    <property type="match status" value="1"/>
</dbReference>
<dbReference type="EMBL" id="JAUHHV010000010">
    <property type="protein sequence ID" value="KAK1410406.1"/>
    <property type="molecule type" value="Genomic_DNA"/>
</dbReference>
<evidence type="ECO:0000313" key="4">
    <source>
        <dbReference type="Proteomes" id="UP001229421"/>
    </source>
</evidence>
<dbReference type="CDD" id="cd02244">
    <property type="entry name" value="cupin_7S_vicilin-like_N"/>
    <property type="match status" value="1"/>
</dbReference>
<keyword evidence="4" id="KW-1185">Reference proteome</keyword>
<feature type="domain" description="Cupin type-1" evidence="2">
    <location>
        <begin position="281"/>
        <end position="436"/>
    </location>
</feature>
<keyword evidence="1" id="KW-0175">Coiled coil</keyword>
<gene>
    <name evidence="3" type="ORF">QVD17_36943</name>
</gene>
<evidence type="ECO:0000256" key="1">
    <source>
        <dbReference type="SAM" id="Coils"/>
    </source>
</evidence>
<protein>
    <recommendedName>
        <fullName evidence="2">Cupin type-1 domain-containing protein</fullName>
    </recommendedName>
</protein>
<dbReference type="InterPro" id="IPR050253">
    <property type="entry name" value="Seed_Storage-Functional"/>
</dbReference>
<evidence type="ECO:0000313" key="3">
    <source>
        <dbReference type="EMBL" id="KAK1410406.1"/>
    </source>
</evidence>
<feature type="coiled-coil region" evidence="1">
    <location>
        <begin position="252"/>
        <end position="279"/>
    </location>
</feature>
<dbReference type="SMART" id="SM00835">
    <property type="entry name" value="Cupin_1"/>
    <property type="match status" value="1"/>
</dbReference>
<dbReference type="InterPro" id="IPR006045">
    <property type="entry name" value="Cupin_1"/>
</dbReference>
<accession>A0AAD8JVL8</accession>
<dbReference type="InterPro" id="IPR014710">
    <property type="entry name" value="RmlC-like_jellyroll"/>
</dbReference>
<dbReference type="InterPro" id="IPR011051">
    <property type="entry name" value="RmlC_Cupin_sf"/>
</dbReference>
<evidence type="ECO:0000259" key="2">
    <source>
        <dbReference type="SMART" id="SM00835"/>
    </source>
</evidence>